<evidence type="ECO:0000313" key="2">
    <source>
        <dbReference type="EMBL" id="RCK78218.1"/>
    </source>
</evidence>
<proteinExistence type="predicted"/>
<dbReference type="AlphaFoldDB" id="A0A367ZJJ6"/>
<organism evidence="2 3">
    <name type="scientific">Candidatus Ozemobacter sibiricus</name>
    <dbReference type="NCBI Taxonomy" id="2268124"/>
    <lineage>
        <taxon>Bacteria</taxon>
        <taxon>Candidatus Ozemobacteria</taxon>
        <taxon>Candidatus Ozemobacterales</taxon>
        <taxon>Candidatus Ozemobacteraceae</taxon>
        <taxon>Candidatus Ozemobacter</taxon>
    </lineage>
</organism>
<comment type="caution">
    <text evidence="2">The sequence shown here is derived from an EMBL/GenBank/DDBJ whole genome shotgun (WGS) entry which is preliminary data.</text>
</comment>
<dbReference type="EMBL" id="QOQW01000026">
    <property type="protein sequence ID" value="RCK78218.1"/>
    <property type="molecule type" value="Genomic_DNA"/>
</dbReference>
<evidence type="ECO:0000313" key="3">
    <source>
        <dbReference type="Proteomes" id="UP000252355"/>
    </source>
</evidence>
<accession>A0A367ZJJ6</accession>
<reference evidence="2 3" key="1">
    <citation type="submission" date="2018-05" db="EMBL/GenBank/DDBJ databases">
        <title>A metagenomic window into the 2 km-deep terrestrial subsurface aquifer revealed taxonomically and functionally diverse microbial community comprising novel uncultured bacterial lineages.</title>
        <authorList>
            <person name="Kadnikov V.V."/>
            <person name="Mardanov A.V."/>
            <person name="Beletsky A.V."/>
            <person name="Banks D."/>
            <person name="Pimenov N.V."/>
            <person name="Frank Y.A."/>
            <person name="Karnachuk O.V."/>
            <person name="Ravin N.V."/>
        </authorList>
    </citation>
    <scope>NUCLEOTIDE SEQUENCE [LARGE SCALE GENOMIC DNA]</scope>
    <source>
        <strain evidence="2">BY5</strain>
    </source>
</reference>
<protein>
    <submittedName>
        <fullName evidence="2">Uncharacterized protein</fullName>
    </submittedName>
</protein>
<dbReference type="Proteomes" id="UP000252355">
    <property type="component" value="Unassembled WGS sequence"/>
</dbReference>
<sequence length="195" mass="21351">MFEILPSPDGCMLAVVSASEGHPFLEVFAVEPLRQEGRWALLWEFNPYPGTVALAGWHDGRLRLETDNPLALVGCPAGAAEELWPDLVAVEVDPRWGSASRRRLRAPLLRWLAAAWRESDGERRVWVARRAAEMQARELLPLVMVAVHSLAGGSDRDSEEGAALREAQARLRQVPMARPAHAGDGDSPTNIAPAP</sequence>
<name>A0A367ZJJ6_9BACT</name>
<gene>
    <name evidence="2" type="ORF">OZSIB_1734</name>
</gene>
<evidence type="ECO:0000256" key="1">
    <source>
        <dbReference type="SAM" id="MobiDB-lite"/>
    </source>
</evidence>
<feature type="region of interest" description="Disordered" evidence="1">
    <location>
        <begin position="153"/>
        <end position="195"/>
    </location>
</feature>
<feature type="compositionally biased region" description="Low complexity" evidence="1">
    <location>
        <begin position="164"/>
        <end position="173"/>
    </location>
</feature>